<dbReference type="InterPro" id="IPR011993">
    <property type="entry name" value="PH-like_dom_sf"/>
</dbReference>
<dbReference type="Pfam" id="PF14712">
    <property type="entry name" value="Snapin_Pallidin"/>
    <property type="match status" value="1"/>
</dbReference>
<dbReference type="SUPFAM" id="SSF52087">
    <property type="entry name" value="CRAL/TRIO domain"/>
    <property type="match status" value="1"/>
</dbReference>
<comment type="caution">
    <text evidence="6">The sequence shown here is derived from an EMBL/GenBank/DDBJ whole genome shotgun (WGS) entry which is preliminary data.</text>
</comment>
<feature type="compositionally biased region" description="Low complexity" evidence="3">
    <location>
        <begin position="682"/>
        <end position="693"/>
    </location>
</feature>
<dbReference type="Pfam" id="PF00621">
    <property type="entry name" value="RhoGEF"/>
    <property type="match status" value="1"/>
</dbReference>
<dbReference type="PANTHER" id="PTHR22826">
    <property type="entry name" value="RHO GUANINE EXCHANGE FACTOR-RELATED"/>
    <property type="match status" value="1"/>
</dbReference>
<dbReference type="OrthoDB" id="20529at2759"/>
<keyword evidence="7" id="KW-1185">Reference proteome</keyword>
<protein>
    <submittedName>
        <fullName evidence="6">Uncharacterized protein</fullName>
    </submittedName>
</protein>
<feature type="coiled-coil region" evidence="2">
    <location>
        <begin position="623"/>
        <end position="657"/>
    </location>
</feature>
<dbReference type="SUPFAM" id="SSF50729">
    <property type="entry name" value="PH domain-like"/>
    <property type="match status" value="1"/>
</dbReference>
<dbReference type="InterPro" id="IPR000219">
    <property type="entry name" value="DH_dom"/>
</dbReference>
<feature type="region of interest" description="Disordered" evidence="3">
    <location>
        <begin position="1125"/>
        <end position="1158"/>
    </location>
</feature>
<dbReference type="InterPro" id="IPR051336">
    <property type="entry name" value="RhoGEF_Guanine_NuclExch_SF"/>
</dbReference>
<feature type="compositionally biased region" description="Polar residues" evidence="3">
    <location>
        <begin position="694"/>
        <end position="714"/>
    </location>
</feature>
<evidence type="ECO:0000259" key="5">
    <source>
        <dbReference type="PROSITE" id="PS50010"/>
    </source>
</evidence>
<feature type="domain" description="DH" evidence="5">
    <location>
        <begin position="725"/>
        <end position="910"/>
    </location>
</feature>
<dbReference type="InterPro" id="IPR055251">
    <property type="entry name" value="SOS1_NGEF_PH"/>
</dbReference>
<dbReference type="Pfam" id="PF13716">
    <property type="entry name" value="CRAL_TRIO_2"/>
    <property type="match status" value="1"/>
</dbReference>
<dbReference type="Gene3D" id="3.40.525.10">
    <property type="entry name" value="CRAL-TRIO lipid binding domain"/>
    <property type="match status" value="1"/>
</dbReference>
<dbReference type="GO" id="GO:0005085">
    <property type="term" value="F:guanyl-nucleotide exchange factor activity"/>
    <property type="evidence" value="ECO:0007669"/>
    <property type="project" value="UniProtKB-KW"/>
</dbReference>
<dbReference type="SUPFAM" id="SSF48065">
    <property type="entry name" value="DBL homology domain (DH-domain)"/>
    <property type="match status" value="1"/>
</dbReference>
<dbReference type="GO" id="GO:0005737">
    <property type="term" value="C:cytoplasm"/>
    <property type="evidence" value="ECO:0007669"/>
    <property type="project" value="TreeGrafter"/>
</dbReference>
<reference evidence="6" key="1">
    <citation type="submission" date="2019-07" db="EMBL/GenBank/DDBJ databases">
        <title>Annotation for the trematode Paragonimus miyazaki's.</title>
        <authorList>
            <person name="Choi Y.-J."/>
        </authorList>
    </citation>
    <scope>NUCLEOTIDE SEQUENCE</scope>
    <source>
        <strain evidence="6">Japan</strain>
    </source>
</reference>
<dbReference type="Proteomes" id="UP000822476">
    <property type="component" value="Unassembled WGS sequence"/>
</dbReference>
<feature type="domain" description="PH" evidence="4">
    <location>
        <begin position="939"/>
        <end position="1114"/>
    </location>
</feature>
<evidence type="ECO:0000256" key="1">
    <source>
        <dbReference type="ARBA" id="ARBA00022658"/>
    </source>
</evidence>
<gene>
    <name evidence="6" type="ORF">EG68_06921</name>
</gene>
<keyword evidence="2" id="KW-0175">Coiled coil</keyword>
<dbReference type="EMBL" id="JTDE01003171">
    <property type="protein sequence ID" value="KAF7256378.1"/>
    <property type="molecule type" value="Genomic_DNA"/>
</dbReference>
<dbReference type="InterPro" id="IPR001849">
    <property type="entry name" value="PH_domain"/>
</dbReference>
<dbReference type="Gene3D" id="1.20.900.10">
    <property type="entry name" value="Dbl homology (DH) domain"/>
    <property type="match status" value="1"/>
</dbReference>
<dbReference type="InterPro" id="IPR035899">
    <property type="entry name" value="DBL_dom_sf"/>
</dbReference>
<sequence>MSLPETKVLADDIADILRMKYAIFTGSHDREFRSLIIFPDSCSGTLPDESFVLLMRYFATLPSTHASIHACVALIDRRTSDWSSVKTVVAKLKACISEYSPSGLEHIYILKPQGFLQRFFVERTMTWIRDESVHPISFMDKVSELFHFIDPEHLPTDIGGQLLFNVDFWLRDRLVLQHILDRYFTGLLASASPHSIEQFRDKVERICNRERDLLKLLKRKDSEASLSDFETGENVHSLNVVYSSRTLNKIKKKRRQWLEAVNSLEVEGLQLRHSLRNLTNVDNSHAESDKSPSDLSYSNDSDASAWAHRGTAFSLPVDRVFHVISLEHIVVRLTEARTHFTTYWKQYKKRTGIVKLMQDVEKQFHDLSPLVHIWENLLESAVDYEPSAKQINKSASSSKSVPPVSPERGVSIEDLAGTEAEEVNLESLEAVLSRLREADQFGTQLAPELLALSQTSKSLLTYVQNRGPFSFPSCTILHGIESLTRFSVHSDSESDCDLTGSPTPDVEVQLDLPPLLLPSDAEQWPILFDQLLVLAKTRLHNAVEKLSRLHEFYSEIINARKWLRHGHEVVDGTGPIDKFADWTLQDCREQLTKLTAFCASREETVKVLTDPKQFRSRFADLVTADMRLTLRDLLKEVENVENECQRVIAELRQHISRANFPRHHQPGTPLICDPTDTKQLVSSSPSESGPTSPVHSLSEVTGRPSSSPTANTDLSLAKSASPDKRFQLAVEELLDTERSYVNFLQHVYDVFWVEAVCANRLKPQADGDSTGAVDLYRIPPLMRENPSMLLVNWPELLYFHRDRLLPSLEGCNGRGIKLRHWAVQMIPQMTDLYSVYCSLHSSAVQAAVHLERDRIYSGWMVACSEEVNRREMATDANGCASPSDHSGRPVLQLSSRLVTPVQRFQRYHLFADLREAHKALLAMGETVNSAMRLRGLSMRPSELGVLLLRGDFTVSRDDSRSTQQRHVFLFTNAILLTKFKTSACSHIPSRSGSLTPVQLSVGDVSSDNRERSGSNYSLAGVAIAANLASLVKTHALGGSNNSLTGSGSSAADSGPVYEIKEELLLAQIGLTPSVRADRRRFAIWTANRAQTYIFQSADAAARDRWVRSINDLLMDQLRRLRDEALQRQHSHHPLTPVTNVSPSHTSDPSDRSNSLPVHSRTKIRHDLLQLSINSQEADNYPFTDELAGTYQAAIPSITSELTDSLVGFIQPALLKLDRFVRDTQLSQKQLEEQLTILSKAVNRLFELNACPVDLEPYVQRLHGYNQRILKVHTSLRHSRDRVNRLKQAVAK</sequence>
<name>A0A8S9YX70_9TREM</name>
<organism evidence="6 7">
    <name type="scientific">Paragonimus skrjabini miyazakii</name>
    <dbReference type="NCBI Taxonomy" id="59628"/>
    <lineage>
        <taxon>Eukaryota</taxon>
        <taxon>Metazoa</taxon>
        <taxon>Spiralia</taxon>
        <taxon>Lophotrochozoa</taxon>
        <taxon>Platyhelminthes</taxon>
        <taxon>Trematoda</taxon>
        <taxon>Digenea</taxon>
        <taxon>Plagiorchiida</taxon>
        <taxon>Troglotremata</taxon>
        <taxon>Troglotrematidae</taxon>
        <taxon>Paragonimus</taxon>
    </lineage>
</organism>
<dbReference type="PROSITE" id="PS50003">
    <property type="entry name" value="PH_DOMAIN"/>
    <property type="match status" value="1"/>
</dbReference>
<accession>A0A8S9YX70</accession>
<dbReference type="InterPro" id="IPR001251">
    <property type="entry name" value="CRAL-TRIO_dom"/>
</dbReference>
<dbReference type="Gene3D" id="2.30.29.30">
    <property type="entry name" value="Pleckstrin-homology domain (PH domain)/Phosphotyrosine-binding domain (PTB)"/>
    <property type="match status" value="1"/>
</dbReference>
<dbReference type="Pfam" id="PF22697">
    <property type="entry name" value="SOS1_NGEF_PH"/>
    <property type="match status" value="1"/>
</dbReference>
<dbReference type="SMART" id="SM00233">
    <property type="entry name" value="PH"/>
    <property type="match status" value="1"/>
</dbReference>
<proteinExistence type="predicted"/>
<dbReference type="PANTHER" id="PTHR22826:SF209">
    <property type="entry name" value="DH DOMAIN-CONTAINING PROTEIN"/>
    <property type="match status" value="1"/>
</dbReference>
<dbReference type="InterPro" id="IPR036865">
    <property type="entry name" value="CRAL-TRIO_dom_sf"/>
</dbReference>
<feature type="compositionally biased region" description="Polar residues" evidence="3">
    <location>
        <begin position="1136"/>
        <end position="1156"/>
    </location>
</feature>
<dbReference type="InterPro" id="IPR028119">
    <property type="entry name" value="Snapin/Pallidin/Snn1"/>
</dbReference>
<evidence type="ECO:0000256" key="3">
    <source>
        <dbReference type="SAM" id="MobiDB-lite"/>
    </source>
</evidence>
<keyword evidence="1" id="KW-0344">Guanine-nucleotide releasing factor</keyword>
<evidence type="ECO:0000259" key="4">
    <source>
        <dbReference type="PROSITE" id="PS50003"/>
    </source>
</evidence>
<evidence type="ECO:0000313" key="7">
    <source>
        <dbReference type="Proteomes" id="UP000822476"/>
    </source>
</evidence>
<evidence type="ECO:0000313" key="6">
    <source>
        <dbReference type="EMBL" id="KAF7256378.1"/>
    </source>
</evidence>
<evidence type="ECO:0000256" key="2">
    <source>
        <dbReference type="SAM" id="Coils"/>
    </source>
</evidence>
<feature type="region of interest" description="Disordered" evidence="3">
    <location>
        <begin position="659"/>
        <end position="718"/>
    </location>
</feature>
<dbReference type="PROSITE" id="PS50010">
    <property type="entry name" value="DH_2"/>
    <property type="match status" value="1"/>
</dbReference>